<proteinExistence type="predicted"/>
<dbReference type="AlphaFoldDB" id="A0A1N7S785"/>
<keyword evidence="4" id="KW-1185">Reference proteome</keyword>
<feature type="region of interest" description="Disordered" evidence="1">
    <location>
        <begin position="256"/>
        <end position="292"/>
    </location>
</feature>
<evidence type="ECO:0000313" key="4">
    <source>
        <dbReference type="Proteomes" id="UP000187012"/>
    </source>
</evidence>
<sequence length="292" mass="31590">MIDRESIDKMPSAIVARRNETRALGDGNSLSPGAAIARVAMDGLSCHIANASCAGAISRSMKIDTASAQRSLLQLQMRYGNQFVGRVIDRATNGDGQSGNMSAIERSIESSRGGGSDMDHSTRTRMETAFGADFSGVRIHHDPESDELSQSLSARAFATGRDVYFRQGEYNPGTSGGRELLAHELTHVVQQTGGIQRKMTVSQPDDPHEVEADQMAHAVMKQDQSGELDRQIAAHAEEETGTGRHLAKQAVNATLMRQPEAPGPQDEEEKKKLHTKLDLQTLARAQDDELAG</sequence>
<protein>
    <recommendedName>
        <fullName evidence="2">eCIS core domain-containing protein</fullName>
    </recommendedName>
</protein>
<dbReference type="OrthoDB" id="7387101at2"/>
<dbReference type="EMBL" id="CYGX02000042">
    <property type="protein sequence ID" value="SIT43297.1"/>
    <property type="molecule type" value="Genomic_DNA"/>
</dbReference>
<dbReference type="InterPro" id="IPR025295">
    <property type="entry name" value="eCIS_core_dom"/>
</dbReference>
<feature type="compositionally biased region" description="Basic and acidic residues" evidence="1">
    <location>
        <begin position="268"/>
        <end position="277"/>
    </location>
</feature>
<evidence type="ECO:0000259" key="2">
    <source>
        <dbReference type="Pfam" id="PF13699"/>
    </source>
</evidence>
<dbReference type="Proteomes" id="UP000187012">
    <property type="component" value="Unassembled WGS sequence"/>
</dbReference>
<dbReference type="RefSeq" id="WP_094781061.1">
    <property type="nucleotide sequence ID" value="NZ_CYGX02000042.1"/>
</dbReference>
<evidence type="ECO:0000313" key="3">
    <source>
        <dbReference type="EMBL" id="SIT43297.1"/>
    </source>
</evidence>
<organism evidence="3 4">
    <name type="scientific">Paraburkholderia ribeironis</name>
    <dbReference type="NCBI Taxonomy" id="1247936"/>
    <lineage>
        <taxon>Bacteria</taxon>
        <taxon>Pseudomonadati</taxon>
        <taxon>Pseudomonadota</taxon>
        <taxon>Betaproteobacteria</taxon>
        <taxon>Burkholderiales</taxon>
        <taxon>Burkholderiaceae</taxon>
        <taxon>Paraburkholderia</taxon>
    </lineage>
</organism>
<dbReference type="Pfam" id="PF13699">
    <property type="entry name" value="eCIS_core"/>
    <property type="match status" value="1"/>
</dbReference>
<evidence type="ECO:0000256" key="1">
    <source>
        <dbReference type="SAM" id="MobiDB-lite"/>
    </source>
</evidence>
<gene>
    <name evidence="3" type="ORF">BN2475_420041</name>
</gene>
<dbReference type="STRING" id="1247936.BN2475_420041"/>
<accession>A0A1N7S785</accession>
<reference evidence="3 4" key="1">
    <citation type="submission" date="2016-12" db="EMBL/GenBank/DDBJ databases">
        <authorList>
            <person name="Song W.-J."/>
            <person name="Kurnit D.M."/>
        </authorList>
    </citation>
    <scope>NUCLEOTIDE SEQUENCE [LARGE SCALE GENOMIC DNA]</scope>
    <source>
        <strain evidence="3 4">STM7296</strain>
    </source>
</reference>
<feature type="domain" description="eCIS core" evidence="2">
    <location>
        <begin position="118"/>
        <end position="194"/>
    </location>
</feature>
<name>A0A1N7S785_9BURK</name>